<comment type="caution">
    <text evidence="1">The sequence shown here is derived from an EMBL/GenBank/DDBJ whole genome shotgun (WGS) entry which is preliminary data.</text>
</comment>
<reference evidence="1" key="1">
    <citation type="journal article" date="2015" name="Nature">
        <title>Complex archaea that bridge the gap between prokaryotes and eukaryotes.</title>
        <authorList>
            <person name="Spang A."/>
            <person name="Saw J.H."/>
            <person name="Jorgensen S.L."/>
            <person name="Zaremba-Niedzwiedzka K."/>
            <person name="Martijn J."/>
            <person name="Lind A.E."/>
            <person name="van Eijk R."/>
            <person name="Schleper C."/>
            <person name="Guy L."/>
            <person name="Ettema T.J."/>
        </authorList>
    </citation>
    <scope>NUCLEOTIDE SEQUENCE</scope>
</reference>
<evidence type="ECO:0000313" key="1">
    <source>
        <dbReference type="EMBL" id="KKN47710.1"/>
    </source>
</evidence>
<dbReference type="AlphaFoldDB" id="A0A0F9QTS2"/>
<gene>
    <name evidence="1" type="ORF">LCGC14_0660330</name>
</gene>
<name>A0A0F9QTS2_9ZZZZ</name>
<dbReference type="EMBL" id="LAZR01001261">
    <property type="protein sequence ID" value="KKN47710.1"/>
    <property type="molecule type" value="Genomic_DNA"/>
</dbReference>
<organism evidence="1">
    <name type="scientific">marine sediment metagenome</name>
    <dbReference type="NCBI Taxonomy" id="412755"/>
    <lineage>
        <taxon>unclassified sequences</taxon>
        <taxon>metagenomes</taxon>
        <taxon>ecological metagenomes</taxon>
    </lineage>
</organism>
<proteinExistence type="predicted"/>
<accession>A0A0F9QTS2</accession>
<sequence>MVKQLRGIISILQELNDNWNDDYWIFVGAGELCLMKLNEDGKQAMTYGKGVDQDYVVASFPMIDADGGGW</sequence>
<protein>
    <submittedName>
        <fullName evidence="1">Uncharacterized protein</fullName>
    </submittedName>
</protein>